<organism evidence="1 2">
    <name type="scientific">Mesorhizobium delmotii</name>
    <dbReference type="NCBI Taxonomy" id="1631247"/>
    <lineage>
        <taxon>Bacteria</taxon>
        <taxon>Pseudomonadati</taxon>
        <taxon>Pseudomonadota</taxon>
        <taxon>Alphaproteobacteria</taxon>
        <taxon>Hyphomicrobiales</taxon>
        <taxon>Phyllobacteriaceae</taxon>
        <taxon>Mesorhizobium</taxon>
    </lineage>
</organism>
<accession>A0A2P9AUM7</accession>
<evidence type="ECO:0000313" key="1">
    <source>
        <dbReference type="EMBL" id="SJM34872.1"/>
    </source>
</evidence>
<evidence type="ECO:0000313" key="2">
    <source>
        <dbReference type="Proteomes" id="UP000245698"/>
    </source>
</evidence>
<dbReference type="EMBL" id="FUIG01000063">
    <property type="protein sequence ID" value="SJM34872.1"/>
    <property type="molecule type" value="Genomic_DNA"/>
</dbReference>
<sequence length="45" mass="4824">MSLPGFPKRDGGRVSREMTVAVSAPAGSRFKGYETILVRDLVLSA</sequence>
<gene>
    <name evidence="1" type="ORF">BQ8482_530042</name>
</gene>
<keyword evidence="2" id="KW-1185">Reference proteome</keyword>
<dbReference type="AlphaFoldDB" id="A0A2P9AUM7"/>
<dbReference type="Proteomes" id="UP000245698">
    <property type="component" value="Unassembled WGS sequence"/>
</dbReference>
<reference evidence="2" key="1">
    <citation type="submission" date="2016-12" db="EMBL/GenBank/DDBJ databases">
        <authorList>
            <person name="Brunel B."/>
        </authorList>
    </citation>
    <scope>NUCLEOTIDE SEQUENCE [LARGE SCALE GENOMIC DNA]</scope>
</reference>
<protein>
    <submittedName>
        <fullName evidence="1">Uncharacterized protein</fullName>
    </submittedName>
</protein>
<name>A0A2P9AUM7_9HYPH</name>
<proteinExistence type="predicted"/>